<accession>A0A2V3DU54</accession>
<dbReference type="InterPro" id="IPR006175">
    <property type="entry name" value="YjgF/YER057c/UK114"/>
</dbReference>
<dbReference type="Pfam" id="PF01042">
    <property type="entry name" value="Ribonuc_L-PSP"/>
    <property type="match status" value="1"/>
</dbReference>
<name>A0A2V3DU54_9MICC</name>
<evidence type="ECO:0000313" key="2">
    <source>
        <dbReference type="EMBL" id="PXA64088.1"/>
    </source>
</evidence>
<reference evidence="2 3" key="1">
    <citation type="submission" date="2018-05" db="EMBL/GenBank/DDBJ databases">
        <title>Genetic diversity of glacier-inhabiting Cryobacterium bacteria in China and description of Cryobacterium mengkeensis sp. nov. and Arthrobacter glacialis sp. nov.</title>
        <authorList>
            <person name="Liu Q."/>
            <person name="Xin Y.-H."/>
        </authorList>
    </citation>
    <scope>NUCLEOTIDE SEQUENCE [LARGE SCALE GENOMIC DNA]</scope>
    <source>
        <strain evidence="2 3">GP3</strain>
    </source>
</reference>
<dbReference type="GO" id="GO:0019239">
    <property type="term" value="F:deaminase activity"/>
    <property type="evidence" value="ECO:0007669"/>
    <property type="project" value="TreeGrafter"/>
</dbReference>
<protein>
    <submittedName>
        <fullName evidence="2">Enamine deaminase RidA</fullName>
    </submittedName>
</protein>
<dbReference type="AlphaFoldDB" id="A0A2V3DU54"/>
<dbReference type="Gene3D" id="3.30.1330.40">
    <property type="entry name" value="RutC-like"/>
    <property type="match status" value="1"/>
</dbReference>
<dbReference type="GO" id="GO:0005829">
    <property type="term" value="C:cytosol"/>
    <property type="evidence" value="ECO:0007669"/>
    <property type="project" value="TreeGrafter"/>
</dbReference>
<dbReference type="PANTHER" id="PTHR11803:SF58">
    <property type="entry name" value="PROTEIN HMF1-RELATED"/>
    <property type="match status" value="1"/>
</dbReference>
<dbReference type="RefSeq" id="WP_110107732.1">
    <property type="nucleotide sequence ID" value="NZ_JACBZZ010000001.1"/>
</dbReference>
<evidence type="ECO:0000313" key="3">
    <source>
        <dbReference type="Proteomes" id="UP000246303"/>
    </source>
</evidence>
<dbReference type="InterPro" id="IPR035959">
    <property type="entry name" value="RutC-like_sf"/>
</dbReference>
<comment type="caution">
    <text evidence="2">The sequence shown here is derived from an EMBL/GenBank/DDBJ whole genome shotgun (WGS) entry which is preliminary data.</text>
</comment>
<keyword evidence="3" id="KW-1185">Reference proteome</keyword>
<sequence length="125" mass="13707">MTPPAFSQTRTADGPLLFISGQIPLDAQGKPVDGGIREQARVVFQQLSAILDAEDYSLADVVKLTYFLTDMADLPQLREVIGEFFEDPKPASTLVQVSALIDPKFLVEIEAIAARRTDQAKSRQS</sequence>
<dbReference type="OrthoDB" id="8684161at2"/>
<dbReference type="CDD" id="cd00448">
    <property type="entry name" value="YjgF_YER057c_UK114_family"/>
    <property type="match status" value="1"/>
</dbReference>
<dbReference type="SUPFAM" id="SSF55298">
    <property type="entry name" value="YjgF-like"/>
    <property type="match status" value="1"/>
</dbReference>
<evidence type="ECO:0000256" key="1">
    <source>
        <dbReference type="ARBA" id="ARBA00010552"/>
    </source>
</evidence>
<dbReference type="EMBL" id="QHLZ01000016">
    <property type="protein sequence ID" value="PXA64088.1"/>
    <property type="molecule type" value="Genomic_DNA"/>
</dbReference>
<dbReference type="PANTHER" id="PTHR11803">
    <property type="entry name" value="2-IMINOBUTANOATE/2-IMINOPROPANOATE DEAMINASE RIDA"/>
    <property type="match status" value="1"/>
</dbReference>
<organism evidence="2 3">
    <name type="scientific">Arthrobacter psychrochitiniphilus</name>
    <dbReference type="NCBI Taxonomy" id="291045"/>
    <lineage>
        <taxon>Bacteria</taxon>
        <taxon>Bacillati</taxon>
        <taxon>Actinomycetota</taxon>
        <taxon>Actinomycetes</taxon>
        <taxon>Micrococcales</taxon>
        <taxon>Micrococcaceae</taxon>
        <taxon>Arthrobacter</taxon>
    </lineage>
</organism>
<proteinExistence type="inferred from homology"/>
<dbReference type="Proteomes" id="UP000246303">
    <property type="component" value="Unassembled WGS sequence"/>
</dbReference>
<gene>
    <name evidence="2" type="ORF">CVS29_17110</name>
</gene>
<comment type="similarity">
    <text evidence="1">Belongs to the RutC family.</text>
</comment>